<feature type="compositionally biased region" description="Acidic residues" evidence="1">
    <location>
        <begin position="153"/>
        <end position="165"/>
    </location>
</feature>
<evidence type="ECO:0000313" key="3">
    <source>
        <dbReference type="EMBL" id="CAA7060784.1"/>
    </source>
</evidence>
<dbReference type="CDD" id="cd00303">
    <property type="entry name" value="retropepsin_like"/>
    <property type="match status" value="1"/>
</dbReference>
<dbReference type="InterPro" id="IPR021109">
    <property type="entry name" value="Peptidase_aspartic_dom_sf"/>
</dbReference>
<reference evidence="2 4" key="1">
    <citation type="submission" date="2020-01" db="EMBL/GenBank/DDBJ databases">
        <authorList>
            <person name="Mishra B."/>
        </authorList>
    </citation>
    <scope>NUCLEOTIDE SEQUENCE [LARGE SCALE GENOMIC DNA]</scope>
</reference>
<organism evidence="2 4">
    <name type="scientific">Microthlaspi erraticum</name>
    <dbReference type="NCBI Taxonomy" id="1685480"/>
    <lineage>
        <taxon>Eukaryota</taxon>
        <taxon>Viridiplantae</taxon>
        <taxon>Streptophyta</taxon>
        <taxon>Embryophyta</taxon>
        <taxon>Tracheophyta</taxon>
        <taxon>Spermatophyta</taxon>
        <taxon>Magnoliopsida</taxon>
        <taxon>eudicotyledons</taxon>
        <taxon>Gunneridae</taxon>
        <taxon>Pentapetalae</taxon>
        <taxon>rosids</taxon>
        <taxon>malvids</taxon>
        <taxon>Brassicales</taxon>
        <taxon>Brassicaceae</taxon>
        <taxon>Coluteocarpeae</taxon>
        <taxon>Microthlaspi</taxon>
    </lineage>
</organism>
<evidence type="ECO:0000256" key="1">
    <source>
        <dbReference type="SAM" id="MobiDB-lite"/>
    </source>
</evidence>
<keyword evidence="4" id="KW-1185">Reference proteome</keyword>
<proteinExistence type="predicted"/>
<dbReference type="Proteomes" id="UP000467841">
    <property type="component" value="Unassembled WGS sequence"/>
</dbReference>
<sequence>MFVPRQQFQVEFPKKQTFGAPPGFQPQPQSIGPAAPEIDVKIMLQQILQGQANGVMDVSKKFAEIHHKLDGTYNDLNSKLEALNSRVQFIESNRAFTSTAKLTGQLPVKSVQNPKEYTHSTSAITLRSGKALPDPQGRSIITEVKNAQGGEELGSDEVSVEDEVSDEHTPLVGELDRVPASETAQPTQAEKPPVSKEKETAFVPPPYKPPMPFPGRFKKQLTKQYKALFDKQMAEIEVKMPLLDAFMLIPPYQKFLKDLILERTKEVQGMVVLSHKCSAIIQRKSIPKKLEDPRSFMLPCSIGPLSFKNNLCDLGVSISLMPLSVAKKLGFTRYKVCQISLALADISVRISHDILEDLPVRIGNVDVPTDFVVLEMDEEPKDPLILGRTFLATAGAVMDMRKGMIDLNLGDDLSMRFDIKDLIRKPTIDGQVFYIEMMDKLADELLEELVVEDHLQTALTKKSEDG</sequence>
<evidence type="ECO:0000313" key="2">
    <source>
        <dbReference type="EMBL" id="CAA7030413.1"/>
    </source>
</evidence>
<accession>A0A6D2ITD8</accession>
<feature type="compositionally biased region" description="Basic and acidic residues" evidence="1">
    <location>
        <begin position="166"/>
        <end position="179"/>
    </location>
</feature>
<evidence type="ECO:0000313" key="4">
    <source>
        <dbReference type="Proteomes" id="UP000467841"/>
    </source>
</evidence>
<gene>
    <name evidence="2" type="ORF">MERR_LOCUS17648</name>
    <name evidence="3" type="ORF">MERR_LOCUS48020</name>
</gene>
<dbReference type="Gene3D" id="2.40.70.10">
    <property type="entry name" value="Acid Proteases"/>
    <property type="match status" value="1"/>
</dbReference>
<dbReference type="PANTHER" id="PTHR33067:SF31">
    <property type="entry name" value="RNA-DIRECTED DNA POLYMERASE"/>
    <property type="match status" value="1"/>
</dbReference>
<dbReference type="EMBL" id="CACVBM020001095">
    <property type="protein sequence ID" value="CAA7030413.1"/>
    <property type="molecule type" value="Genomic_DNA"/>
</dbReference>
<dbReference type="OrthoDB" id="1112103at2759"/>
<feature type="region of interest" description="Disordered" evidence="1">
    <location>
        <begin position="146"/>
        <end position="209"/>
    </location>
</feature>
<name>A0A6D2ITD8_9BRAS</name>
<evidence type="ECO:0008006" key="5">
    <source>
        <dbReference type="Google" id="ProtNLM"/>
    </source>
</evidence>
<dbReference type="AlphaFoldDB" id="A0A6D2ITD8"/>
<protein>
    <recommendedName>
        <fullName evidence="5">Aspartic peptidase DDI1-type domain-containing protein</fullName>
    </recommendedName>
</protein>
<dbReference type="PANTHER" id="PTHR33067">
    <property type="entry name" value="RNA-DIRECTED DNA POLYMERASE-RELATED"/>
    <property type="match status" value="1"/>
</dbReference>
<dbReference type="EMBL" id="CACVBM020001839">
    <property type="protein sequence ID" value="CAA7060784.1"/>
    <property type="molecule type" value="Genomic_DNA"/>
</dbReference>